<evidence type="ECO:0000256" key="1">
    <source>
        <dbReference type="SAM" id="MobiDB-lite"/>
    </source>
</evidence>
<feature type="compositionally biased region" description="Polar residues" evidence="1">
    <location>
        <begin position="17"/>
        <end position="29"/>
    </location>
</feature>
<keyword evidence="3" id="KW-1185">Reference proteome</keyword>
<feature type="region of interest" description="Disordered" evidence="1">
    <location>
        <begin position="1"/>
        <end position="73"/>
    </location>
</feature>
<sequence length="73" mass="7253">DTAGLSCGTKPMAEETLMSNSSQPGSSLSAPRVFAPPTHPTQSLNSPVPPPSPGLQGRHQAGGESAAGARSCP</sequence>
<gene>
    <name evidence="2" type="ORF">HGM15179_002683</name>
</gene>
<evidence type="ECO:0000313" key="3">
    <source>
        <dbReference type="Proteomes" id="UP000796761"/>
    </source>
</evidence>
<name>A0A8K1GV93_9PASS</name>
<evidence type="ECO:0000313" key="2">
    <source>
        <dbReference type="EMBL" id="TRZ24476.1"/>
    </source>
</evidence>
<organism evidence="2 3">
    <name type="scientific">Zosterops borbonicus</name>
    <dbReference type="NCBI Taxonomy" id="364589"/>
    <lineage>
        <taxon>Eukaryota</taxon>
        <taxon>Metazoa</taxon>
        <taxon>Chordata</taxon>
        <taxon>Craniata</taxon>
        <taxon>Vertebrata</taxon>
        <taxon>Euteleostomi</taxon>
        <taxon>Archelosauria</taxon>
        <taxon>Archosauria</taxon>
        <taxon>Dinosauria</taxon>
        <taxon>Saurischia</taxon>
        <taxon>Theropoda</taxon>
        <taxon>Coelurosauria</taxon>
        <taxon>Aves</taxon>
        <taxon>Neognathae</taxon>
        <taxon>Neoaves</taxon>
        <taxon>Telluraves</taxon>
        <taxon>Australaves</taxon>
        <taxon>Passeriformes</taxon>
        <taxon>Sylvioidea</taxon>
        <taxon>Zosteropidae</taxon>
        <taxon>Zosterops</taxon>
    </lineage>
</organism>
<comment type="caution">
    <text evidence="2">The sequence shown here is derived from an EMBL/GenBank/DDBJ whole genome shotgun (WGS) entry which is preliminary data.</text>
</comment>
<reference evidence="2" key="1">
    <citation type="submission" date="2019-04" db="EMBL/GenBank/DDBJ databases">
        <title>Genome assembly of Zosterops borbonicus 15179.</title>
        <authorList>
            <person name="Leroy T."/>
            <person name="Anselmetti Y."/>
            <person name="Tilak M.-K."/>
            <person name="Nabholz B."/>
        </authorList>
    </citation>
    <scope>NUCLEOTIDE SEQUENCE</scope>
    <source>
        <strain evidence="2">HGM_15179</strain>
        <tissue evidence="2">Muscle</tissue>
    </source>
</reference>
<accession>A0A8K1GV93</accession>
<dbReference type="Proteomes" id="UP000796761">
    <property type="component" value="Unassembled WGS sequence"/>
</dbReference>
<dbReference type="EMBL" id="SWJQ01000048">
    <property type="protein sequence ID" value="TRZ24476.1"/>
    <property type="molecule type" value="Genomic_DNA"/>
</dbReference>
<proteinExistence type="predicted"/>
<protein>
    <submittedName>
        <fullName evidence="2">Uncharacterized protein</fullName>
    </submittedName>
</protein>
<feature type="non-terminal residue" evidence="2">
    <location>
        <position position="1"/>
    </location>
</feature>
<feature type="non-terminal residue" evidence="2">
    <location>
        <position position="73"/>
    </location>
</feature>
<dbReference type="AlphaFoldDB" id="A0A8K1GV93"/>